<dbReference type="EMBL" id="CAXIXY010000009">
    <property type="protein sequence ID" value="CAL2094319.1"/>
    <property type="molecule type" value="Genomic_DNA"/>
</dbReference>
<keyword evidence="2" id="KW-1185">Reference proteome</keyword>
<dbReference type="Proteomes" id="UP001497416">
    <property type="component" value="Unassembled WGS sequence"/>
</dbReference>
<protein>
    <submittedName>
        <fullName evidence="1">Uncharacterized protein</fullName>
    </submittedName>
</protein>
<comment type="caution">
    <text evidence="1">The sequence shown here is derived from an EMBL/GenBank/DDBJ whole genome shotgun (WGS) entry which is preliminary data.</text>
</comment>
<proteinExistence type="predicted"/>
<evidence type="ECO:0000313" key="2">
    <source>
        <dbReference type="Proteomes" id="UP001497416"/>
    </source>
</evidence>
<reference evidence="1 2" key="1">
    <citation type="submission" date="2024-05" db="EMBL/GenBank/DDBJ databases">
        <authorList>
            <person name="Duchaud E."/>
        </authorList>
    </citation>
    <scope>NUCLEOTIDE SEQUENCE [LARGE SCALE GENOMIC DNA]</scope>
    <source>
        <strain evidence="1">Ena-SAMPLE-TAB-13-05-2024-13:56:06:370-140302</strain>
    </source>
</reference>
<sequence length="77" mass="8668">MFKITNAPITPGIHPHNVNRKIIINDPHPLSIMESGGKNIANNTLKILIVNRFFILKTTVTAICYNYDRTLLSLLPL</sequence>
<accession>A0ABP1ETX3</accession>
<evidence type="ECO:0000313" key="1">
    <source>
        <dbReference type="EMBL" id="CAL2094319.1"/>
    </source>
</evidence>
<organism evidence="1 2">
    <name type="scientific">Tenacibaculum platacis</name>
    <dbReference type="NCBI Taxonomy" id="3137852"/>
    <lineage>
        <taxon>Bacteria</taxon>
        <taxon>Pseudomonadati</taxon>
        <taxon>Bacteroidota</taxon>
        <taxon>Flavobacteriia</taxon>
        <taxon>Flavobacteriales</taxon>
        <taxon>Flavobacteriaceae</taxon>
        <taxon>Tenacibaculum</taxon>
    </lineage>
</organism>
<name>A0ABP1ETX3_9FLAO</name>
<gene>
    <name evidence="1" type="ORF">T190607A01A_70008</name>
</gene>